<gene>
    <name evidence="2" type="ORF">DPMN_171958</name>
</gene>
<dbReference type="PANTHER" id="PTHR24407">
    <property type="entry name" value="PROTEIN KINASE DOMAIN-CONTAINING PROTEIN"/>
    <property type="match status" value="1"/>
</dbReference>
<evidence type="ECO:0000313" key="2">
    <source>
        <dbReference type="EMBL" id="KAH3770666.1"/>
    </source>
</evidence>
<accession>A0A9D4E1B8</accession>
<dbReference type="PANTHER" id="PTHR24407:SF14">
    <property type="entry name" value="SIR2-LIKE DOMAIN-CONTAINING PROTEIN"/>
    <property type="match status" value="1"/>
</dbReference>
<keyword evidence="1" id="KW-1133">Transmembrane helix</keyword>
<keyword evidence="1" id="KW-0812">Transmembrane</keyword>
<feature type="transmembrane region" description="Helical" evidence="1">
    <location>
        <begin position="24"/>
        <end position="44"/>
    </location>
</feature>
<dbReference type="EMBL" id="JAIWYP010000009">
    <property type="protein sequence ID" value="KAH3770666.1"/>
    <property type="molecule type" value="Genomic_DNA"/>
</dbReference>
<dbReference type="OrthoDB" id="6328371at2759"/>
<dbReference type="AlphaFoldDB" id="A0A9D4E1B8"/>
<organism evidence="2 3">
    <name type="scientific">Dreissena polymorpha</name>
    <name type="common">Zebra mussel</name>
    <name type="synonym">Mytilus polymorpha</name>
    <dbReference type="NCBI Taxonomy" id="45954"/>
    <lineage>
        <taxon>Eukaryota</taxon>
        <taxon>Metazoa</taxon>
        <taxon>Spiralia</taxon>
        <taxon>Lophotrochozoa</taxon>
        <taxon>Mollusca</taxon>
        <taxon>Bivalvia</taxon>
        <taxon>Autobranchia</taxon>
        <taxon>Heteroconchia</taxon>
        <taxon>Euheterodonta</taxon>
        <taxon>Imparidentia</taxon>
        <taxon>Neoheterodontei</taxon>
        <taxon>Myida</taxon>
        <taxon>Dreissenoidea</taxon>
        <taxon>Dreissenidae</taxon>
        <taxon>Dreissena</taxon>
    </lineage>
</organism>
<name>A0A9D4E1B8_DREPO</name>
<reference evidence="2" key="2">
    <citation type="submission" date="2020-11" db="EMBL/GenBank/DDBJ databases">
        <authorList>
            <person name="McCartney M.A."/>
            <person name="Auch B."/>
            <person name="Kono T."/>
            <person name="Mallez S."/>
            <person name="Becker A."/>
            <person name="Gohl D.M."/>
            <person name="Silverstein K.A.T."/>
            <person name="Koren S."/>
            <person name="Bechman K.B."/>
            <person name="Herman A."/>
            <person name="Abrahante J.E."/>
            <person name="Garbe J."/>
        </authorList>
    </citation>
    <scope>NUCLEOTIDE SEQUENCE</scope>
    <source>
        <strain evidence="2">Duluth1</strain>
        <tissue evidence="2">Whole animal</tissue>
    </source>
</reference>
<reference evidence="2" key="1">
    <citation type="journal article" date="2019" name="bioRxiv">
        <title>The Genome of the Zebra Mussel, Dreissena polymorpha: A Resource for Invasive Species Research.</title>
        <authorList>
            <person name="McCartney M.A."/>
            <person name="Auch B."/>
            <person name="Kono T."/>
            <person name="Mallez S."/>
            <person name="Zhang Y."/>
            <person name="Obille A."/>
            <person name="Becker A."/>
            <person name="Abrahante J.E."/>
            <person name="Garbe J."/>
            <person name="Badalamenti J.P."/>
            <person name="Herman A."/>
            <person name="Mangelson H."/>
            <person name="Liachko I."/>
            <person name="Sullivan S."/>
            <person name="Sone E.D."/>
            <person name="Koren S."/>
            <person name="Silverstein K.A.T."/>
            <person name="Beckman K.B."/>
            <person name="Gohl D.M."/>
        </authorList>
    </citation>
    <scope>NUCLEOTIDE SEQUENCE</scope>
    <source>
        <strain evidence="2">Duluth1</strain>
        <tissue evidence="2">Whole animal</tissue>
    </source>
</reference>
<protein>
    <recommendedName>
        <fullName evidence="4">NACHT domain-containing protein</fullName>
    </recommendedName>
</protein>
<evidence type="ECO:0000313" key="3">
    <source>
        <dbReference type="Proteomes" id="UP000828390"/>
    </source>
</evidence>
<evidence type="ECO:0000256" key="1">
    <source>
        <dbReference type="SAM" id="Phobius"/>
    </source>
</evidence>
<dbReference type="Proteomes" id="UP000828390">
    <property type="component" value="Unassembled WGS sequence"/>
</dbReference>
<dbReference type="InterPro" id="IPR027417">
    <property type="entry name" value="P-loop_NTPase"/>
</dbReference>
<sequence>MENIDLKELFNDADTCHFMDTSSLIPLCLCALLGIVTYLAHNFFQKRFKKQNFVNVHNTIVMETHTSFLGGDMKASETDLTAFVEKSAIDTGRKIEYAAMNITENQQECAVEILSQTALLRTEMLSQTESLNNKIDHLIAEQAPRQDEYVTQRQELIELIKKLYTFLFNYLTISPLNDNINEQLQDVYMQPKMWTMCKDKGAFKKTDKPVRLYKDVCFTDTKVNQRIFLQGEAGSGKTTFFLAKMAMDWCGGSHVSSASGNSSLFFRDVDFLQGYTFLFHITLRHSVQLVDVYTMIKKTNNRLNLLPRRRP</sequence>
<keyword evidence="3" id="KW-1185">Reference proteome</keyword>
<evidence type="ECO:0008006" key="4">
    <source>
        <dbReference type="Google" id="ProtNLM"/>
    </source>
</evidence>
<proteinExistence type="predicted"/>
<keyword evidence="1" id="KW-0472">Membrane</keyword>
<dbReference type="Gene3D" id="3.40.50.300">
    <property type="entry name" value="P-loop containing nucleotide triphosphate hydrolases"/>
    <property type="match status" value="1"/>
</dbReference>
<comment type="caution">
    <text evidence="2">The sequence shown here is derived from an EMBL/GenBank/DDBJ whole genome shotgun (WGS) entry which is preliminary data.</text>
</comment>